<accession>A0ABU9E2U0</accession>
<feature type="domain" description="Beta-ketoacyl-[acyl-carrier-protein] synthase III C-terminal" evidence="3">
    <location>
        <begin position="221"/>
        <end position="297"/>
    </location>
</feature>
<evidence type="ECO:0000313" key="5">
    <source>
        <dbReference type="EMBL" id="MEK8180256.1"/>
    </source>
</evidence>
<dbReference type="RefSeq" id="WP_187660726.1">
    <property type="nucleotide sequence ID" value="NZ_JACTAB010000005.1"/>
</dbReference>
<organism evidence="5 6">
    <name type="scientific">Flavobacterium buctense</name>
    <dbReference type="NCBI Taxonomy" id="1648146"/>
    <lineage>
        <taxon>Bacteria</taxon>
        <taxon>Pseudomonadati</taxon>
        <taxon>Bacteroidota</taxon>
        <taxon>Flavobacteriia</taxon>
        <taxon>Flavobacteriales</taxon>
        <taxon>Flavobacteriaceae</taxon>
        <taxon>Flavobacterium</taxon>
    </lineage>
</organism>
<dbReference type="InterPro" id="IPR013747">
    <property type="entry name" value="ACP_syn_III_C"/>
</dbReference>
<sequence length="327" mass="35944">MSFYQFNNVKISGIASAIPKQARSVDLQTASDLGYAAAIHLLETKNIDRTQLGFIIFLTKTPDYRSPASAIVLQHRLGLPLDCLAYDINLGSVGFIAGLQLGCSLLNGLNTTKGLVIIGDTNSKQLAEDHSHYTDFGDAATAVLLEKKEASLICLQSFSQGDAYDAYLIPGGAFRTNEKRALYDLSSLPTAGTFNQLQYDKETMHQFFAEKIPGDLTDFMAKSNTQSDAYDLLAFQQTYPEMNLEIIEKNGFDSTKLVSNLKKIDDCSGSSIPLLLLDVTERKRVLSCAYGEGLSWGFADFYLEAATVLPIIETDDYFTEGFVTHDI</sequence>
<dbReference type="PANTHER" id="PTHR34069:SF2">
    <property type="entry name" value="BETA-KETOACYL-[ACYL-CARRIER-PROTEIN] SYNTHASE III"/>
    <property type="match status" value="1"/>
</dbReference>
<evidence type="ECO:0000256" key="1">
    <source>
        <dbReference type="ARBA" id="ARBA00022679"/>
    </source>
</evidence>
<protein>
    <submittedName>
        <fullName evidence="5">3-oxoacyl-[acyl-carrier-protein] synthase III C-terminal domain-containing protein</fullName>
    </submittedName>
</protein>
<comment type="caution">
    <text evidence="5">The sequence shown here is derived from an EMBL/GenBank/DDBJ whole genome shotgun (WGS) entry which is preliminary data.</text>
</comment>
<dbReference type="InterPro" id="IPR016039">
    <property type="entry name" value="Thiolase-like"/>
</dbReference>
<dbReference type="Pfam" id="PF08541">
    <property type="entry name" value="ACP_syn_III_C"/>
    <property type="match status" value="1"/>
</dbReference>
<dbReference type="SUPFAM" id="SSF53901">
    <property type="entry name" value="Thiolase-like"/>
    <property type="match status" value="2"/>
</dbReference>
<dbReference type="EMBL" id="JBBPCB010000004">
    <property type="protein sequence ID" value="MEK8180256.1"/>
    <property type="molecule type" value="Genomic_DNA"/>
</dbReference>
<name>A0ABU9E2U0_9FLAO</name>
<evidence type="ECO:0000256" key="2">
    <source>
        <dbReference type="ARBA" id="ARBA00023315"/>
    </source>
</evidence>
<dbReference type="Pfam" id="PF08545">
    <property type="entry name" value="ACP_syn_III"/>
    <property type="match status" value="1"/>
</dbReference>
<evidence type="ECO:0000313" key="6">
    <source>
        <dbReference type="Proteomes" id="UP001491349"/>
    </source>
</evidence>
<dbReference type="Proteomes" id="UP001491349">
    <property type="component" value="Unassembled WGS sequence"/>
</dbReference>
<gene>
    <name evidence="5" type="ORF">WMW71_07875</name>
</gene>
<dbReference type="InterPro" id="IPR013751">
    <property type="entry name" value="ACP_syn_III_N"/>
</dbReference>
<reference evidence="5 6" key="1">
    <citation type="submission" date="2024-04" db="EMBL/GenBank/DDBJ databases">
        <title>draft genome sequnece of Flavobacterium buctense JCM 30750.</title>
        <authorList>
            <person name="Kim D.-U."/>
        </authorList>
    </citation>
    <scope>NUCLEOTIDE SEQUENCE [LARGE SCALE GENOMIC DNA]</scope>
    <source>
        <strain evidence="5 6">JCM 30750</strain>
    </source>
</reference>
<keyword evidence="2" id="KW-0012">Acyltransferase</keyword>
<keyword evidence="1" id="KW-0808">Transferase</keyword>
<dbReference type="Gene3D" id="3.40.47.10">
    <property type="match status" value="1"/>
</dbReference>
<proteinExistence type="predicted"/>
<dbReference type="PANTHER" id="PTHR34069">
    <property type="entry name" value="3-OXOACYL-[ACYL-CARRIER-PROTEIN] SYNTHASE 3"/>
    <property type="match status" value="1"/>
</dbReference>
<keyword evidence="6" id="KW-1185">Reference proteome</keyword>
<evidence type="ECO:0000259" key="3">
    <source>
        <dbReference type="Pfam" id="PF08541"/>
    </source>
</evidence>
<feature type="domain" description="Beta-ketoacyl-[acyl-carrier-protein] synthase III N-terminal" evidence="4">
    <location>
        <begin position="86"/>
        <end position="151"/>
    </location>
</feature>
<evidence type="ECO:0000259" key="4">
    <source>
        <dbReference type="Pfam" id="PF08545"/>
    </source>
</evidence>